<organism evidence="1">
    <name type="scientific">Siphoviridae sp. ctZHD14</name>
    <dbReference type="NCBI Taxonomy" id="2827891"/>
    <lineage>
        <taxon>Viruses</taxon>
        <taxon>Duplodnaviria</taxon>
        <taxon>Heunggongvirae</taxon>
        <taxon>Uroviricota</taxon>
        <taxon>Caudoviricetes</taxon>
    </lineage>
</organism>
<reference evidence="1" key="1">
    <citation type="journal article" date="2021" name="Proc. Natl. Acad. Sci. U.S.A.">
        <title>A Catalog of Tens of Thousands of Viruses from Human Metagenomes Reveals Hidden Associations with Chronic Diseases.</title>
        <authorList>
            <person name="Tisza M.J."/>
            <person name="Buck C.B."/>
        </authorList>
    </citation>
    <scope>NUCLEOTIDE SEQUENCE</scope>
    <source>
        <strain evidence="1">CtZHD14</strain>
    </source>
</reference>
<dbReference type="EMBL" id="BK032687">
    <property type="protein sequence ID" value="DAF55201.1"/>
    <property type="molecule type" value="Genomic_DNA"/>
</dbReference>
<proteinExistence type="predicted"/>
<evidence type="ECO:0000313" key="1">
    <source>
        <dbReference type="EMBL" id="DAF55201.1"/>
    </source>
</evidence>
<protein>
    <submittedName>
        <fullName evidence="1">Uncharacterized protein</fullName>
    </submittedName>
</protein>
<accession>A0A8S5SW22</accession>
<sequence length="322" mass="36320">MANYQIGQWRFPGKGCVTDLTAQSNIAYTTTSASGDGDITTAFKDVIISPSEPFSEGTDYYLYMKIPQDLNYDLTFNIKLQKEENNSIKVYQFLKNITVSRGGTGTNVYTVVLYEKSNGEVDVCFPNVYKAGTVNVKDALYWDEKTDKFYLGRGGTLYAETLKYNKVSISAAWRSGTLGERFGTFEIVFRPVEAFTQIILQMVRTEEDYSVRRNETNSNGQSEMEYGRKVDISKVEYNLYKLEDQVKKILGENTKNTLSRIGVWSHPGLIMAINGEEIRVGPSGYYELDTIPVGSLGIVAPDGDYNNNFTVDYEFKETEEGE</sequence>
<name>A0A8S5SW22_9CAUD</name>